<reference evidence="1 2" key="1">
    <citation type="submission" date="2017-09" db="EMBL/GenBank/DDBJ databases">
        <title>Large-scale bioinformatics analysis of Bacillus genomes uncovers conserved roles of natural products in bacterial physiology.</title>
        <authorList>
            <consortium name="Agbiome Team Llc"/>
            <person name="Bleich R.M."/>
            <person name="Grubbs K.J."/>
            <person name="Santa Maria K.C."/>
            <person name="Allen S.E."/>
            <person name="Farag S."/>
            <person name="Shank E.A."/>
            <person name="Bowers A."/>
        </authorList>
    </citation>
    <scope>NUCLEOTIDE SEQUENCE [LARGE SCALE GENOMIC DNA]</scope>
    <source>
        <strain evidence="1 2">AFS067272</strain>
    </source>
</reference>
<dbReference type="InterPro" id="IPR013078">
    <property type="entry name" value="His_Pase_superF_clade-1"/>
</dbReference>
<sequence>MKLIFIRHGKGVHTQDLPKSLQLENPPLTKEGEQQALLLQSSLPLQENDVLIASPTLRTLQTAAIWSSQVVCRKITHPYISPRIFPYRQGGRTLPCDQLLNQQIIEGLFPSFFVEKSNNEVLWKNGINTMAEERFRDRADEFIDWCYTLHTERICIVSHDGTITAYRQYLQKQVLTREDFLEETGVEYCRSIRWAFSLY</sequence>
<dbReference type="RefSeq" id="WP_098522883.1">
    <property type="nucleotide sequence ID" value="NZ_NUYJ01000032.1"/>
</dbReference>
<dbReference type="Proteomes" id="UP000226357">
    <property type="component" value="Unassembled WGS sequence"/>
</dbReference>
<dbReference type="GO" id="GO:0005737">
    <property type="term" value="C:cytoplasm"/>
    <property type="evidence" value="ECO:0007669"/>
    <property type="project" value="TreeGrafter"/>
</dbReference>
<dbReference type="SMART" id="SM00855">
    <property type="entry name" value="PGAM"/>
    <property type="match status" value="1"/>
</dbReference>
<dbReference type="InterPro" id="IPR050275">
    <property type="entry name" value="PGM_Phosphatase"/>
</dbReference>
<organism evidence="1 2">
    <name type="scientific">Bacillus cereus</name>
    <dbReference type="NCBI Taxonomy" id="1396"/>
    <lineage>
        <taxon>Bacteria</taxon>
        <taxon>Bacillati</taxon>
        <taxon>Bacillota</taxon>
        <taxon>Bacilli</taxon>
        <taxon>Bacillales</taxon>
        <taxon>Bacillaceae</taxon>
        <taxon>Bacillus</taxon>
        <taxon>Bacillus cereus group</taxon>
    </lineage>
</organism>
<dbReference type="PANTHER" id="PTHR48100">
    <property type="entry name" value="BROAD-SPECIFICITY PHOSPHATASE YOR283W-RELATED"/>
    <property type="match status" value="1"/>
</dbReference>
<comment type="caution">
    <text evidence="1">The sequence shown here is derived from an EMBL/GenBank/DDBJ whole genome shotgun (WGS) entry which is preliminary data.</text>
</comment>
<dbReference type="PANTHER" id="PTHR48100:SF1">
    <property type="entry name" value="HISTIDINE PHOSPHATASE FAMILY PROTEIN-RELATED"/>
    <property type="match status" value="1"/>
</dbReference>
<dbReference type="InterPro" id="IPR029033">
    <property type="entry name" value="His_PPase_superfam"/>
</dbReference>
<protein>
    <submittedName>
        <fullName evidence="1">Histidine phosphatase family protein</fullName>
    </submittedName>
</protein>
<dbReference type="AlphaFoldDB" id="A0AA44QE78"/>
<dbReference type="GO" id="GO:0016791">
    <property type="term" value="F:phosphatase activity"/>
    <property type="evidence" value="ECO:0007669"/>
    <property type="project" value="TreeGrafter"/>
</dbReference>
<dbReference type="SUPFAM" id="SSF53254">
    <property type="entry name" value="Phosphoglycerate mutase-like"/>
    <property type="match status" value="1"/>
</dbReference>
<gene>
    <name evidence="1" type="ORF">COK38_02325</name>
</gene>
<dbReference type="CDD" id="cd07067">
    <property type="entry name" value="HP_PGM_like"/>
    <property type="match status" value="1"/>
</dbReference>
<dbReference type="Pfam" id="PF00300">
    <property type="entry name" value="His_Phos_1"/>
    <property type="match status" value="1"/>
</dbReference>
<name>A0AA44QE78_BACCE</name>
<proteinExistence type="predicted"/>
<evidence type="ECO:0000313" key="1">
    <source>
        <dbReference type="EMBL" id="PFS07028.1"/>
    </source>
</evidence>
<accession>A0AA44QE78</accession>
<dbReference type="EMBL" id="NVBO01000021">
    <property type="protein sequence ID" value="PFS07028.1"/>
    <property type="molecule type" value="Genomic_DNA"/>
</dbReference>
<evidence type="ECO:0000313" key="2">
    <source>
        <dbReference type="Proteomes" id="UP000226357"/>
    </source>
</evidence>
<dbReference type="Gene3D" id="3.40.50.1240">
    <property type="entry name" value="Phosphoglycerate mutase-like"/>
    <property type="match status" value="1"/>
</dbReference>